<dbReference type="AlphaFoldDB" id="A0AAW1PPN3"/>
<sequence>MRQVVPQGAKRLHQLAPTQRAPRQLDSQREEQLVEFFDAPVAPGDPPAKTALSAEPRYSRELFDRWPAPAGLSKPFVREVQDSLCGARMNTGSPTMEQLRAWNYDCYEHFVILDAYASP</sequence>
<evidence type="ECO:0000256" key="1">
    <source>
        <dbReference type="SAM" id="MobiDB-lite"/>
    </source>
</evidence>
<dbReference type="Proteomes" id="UP001465755">
    <property type="component" value="Unassembled WGS sequence"/>
</dbReference>
<evidence type="ECO:0000313" key="2">
    <source>
        <dbReference type="EMBL" id="KAK9810722.1"/>
    </source>
</evidence>
<gene>
    <name evidence="2" type="ORF">WJX73_002617</name>
</gene>
<comment type="caution">
    <text evidence="2">The sequence shown here is derived from an EMBL/GenBank/DDBJ whole genome shotgun (WGS) entry which is preliminary data.</text>
</comment>
<name>A0AAW1PPN3_9CHLO</name>
<protein>
    <submittedName>
        <fullName evidence="2">Uncharacterized protein</fullName>
    </submittedName>
</protein>
<keyword evidence="3" id="KW-1185">Reference proteome</keyword>
<organism evidence="2 3">
    <name type="scientific">Symbiochloris irregularis</name>
    <dbReference type="NCBI Taxonomy" id="706552"/>
    <lineage>
        <taxon>Eukaryota</taxon>
        <taxon>Viridiplantae</taxon>
        <taxon>Chlorophyta</taxon>
        <taxon>core chlorophytes</taxon>
        <taxon>Trebouxiophyceae</taxon>
        <taxon>Trebouxiales</taxon>
        <taxon>Trebouxiaceae</taxon>
        <taxon>Symbiochloris</taxon>
    </lineage>
</organism>
<accession>A0AAW1PPN3</accession>
<reference evidence="2 3" key="1">
    <citation type="journal article" date="2024" name="Nat. Commun.">
        <title>Phylogenomics reveals the evolutionary origins of lichenization in chlorophyte algae.</title>
        <authorList>
            <person name="Puginier C."/>
            <person name="Libourel C."/>
            <person name="Otte J."/>
            <person name="Skaloud P."/>
            <person name="Haon M."/>
            <person name="Grisel S."/>
            <person name="Petersen M."/>
            <person name="Berrin J.G."/>
            <person name="Delaux P.M."/>
            <person name="Dal Grande F."/>
            <person name="Keller J."/>
        </authorList>
    </citation>
    <scope>NUCLEOTIDE SEQUENCE [LARGE SCALE GENOMIC DNA]</scope>
    <source>
        <strain evidence="2 3">SAG 2036</strain>
    </source>
</reference>
<proteinExistence type="predicted"/>
<dbReference type="EMBL" id="JALJOQ010000014">
    <property type="protein sequence ID" value="KAK9810722.1"/>
    <property type="molecule type" value="Genomic_DNA"/>
</dbReference>
<evidence type="ECO:0000313" key="3">
    <source>
        <dbReference type="Proteomes" id="UP001465755"/>
    </source>
</evidence>
<feature type="region of interest" description="Disordered" evidence="1">
    <location>
        <begin position="1"/>
        <end position="29"/>
    </location>
</feature>